<dbReference type="EMBL" id="MBFR01000426">
    <property type="protein sequence ID" value="PVU87967.1"/>
    <property type="molecule type" value="Genomic_DNA"/>
</dbReference>
<accession>A0A2T9Y6L4</accession>
<keyword evidence="3" id="KW-1185">Reference proteome</keyword>
<gene>
    <name evidence="2" type="ORF">BB561_006093</name>
</gene>
<feature type="domain" description="Reverse transcriptase" evidence="1">
    <location>
        <begin position="159"/>
        <end position="222"/>
    </location>
</feature>
<comment type="caution">
    <text evidence="2">The sequence shown here is derived from an EMBL/GenBank/DDBJ whole genome shotgun (WGS) entry which is preliminary data.</text>
</comment>
<sequence>MNWINRMGVGLIRTPIYNSKGSRLKGSKMGRMIDHICSNNLGFQSISASVIKNADISDYFFVMAVWHVPNILKADETIIKIDRAKIQINSDKIINNNYYSVLNNSIENYLEDLNTKECIEKLLGTSKLNDLGVSNTPAMPKTLLIINIAWSIEPGLDDNISGLLFADNAVILAESADELQKLFITLTEWCKRWDMNVNNKKCGIMAINCPTVNKYKYLGIEFNDQWNNKAFFKAKKIKAFKGYMRCYSILKRNDIPSKFKIMFATYGGKLLRMSATRCKPIQQVVDAATQTLAKCGKSAAMARLRQELSLTDLNIKTAIARTRAFGKWSGLRT</sequence>
<dbReference type="InterPro" id="IPR043502">
    <property type="entry name" value="DNA/RNA_pol_sf"/>
</dbReference>
<organism evidence="2 3">
    <name type="scientific">Smittium simulii</name>
    <dbReference type="NCBI Taxonomy" id="133385"/>
    <lineage>
        <taxon>Eukaryota</taxon>
        <taxon>Fungi</taxon>
        <taxon>Fungi incertae sedis</taxon>
        <taxon>Zoopagomycota</taxon>
        <taxon>Kickxellomycotina</taxon>
        <taxon>Harpellomycetes</taxon>
        <taxon>Harpellales</taxon>
        <taxon>Legeriomycetaceae</taxon>
        <taxon>Smittium</taxon>
    </lineage>
</organism>
<dbReference type="Proteomes" id="UP000245383">
    <property type="component" value="Unassembled WGS sequence"/>
</dbReference>
<dbReference type="OrthoDB" id="7700357at2759"/>
<evidence type="ECO:0000313" key="3">
    <source>
        <dbReference type="Proteomes" id="UP000245383"/>
    </source>
</evidence>
<dbReference type="InterPro" id="IPR000477">
    <property type="entry name" value="RT_dom"/>
</dbReference>
<proteinExistence type="predicted"/>
<dbReference type="AlphaFoldDB" id="A0A2T9Y6L4"/>
<reference evidence="2 3" key="1">
    <citation type="journal article" date="2018" name="MBio">
        <title>Comparative Genomics Reveals the Core Gene Toolbox for the Fungus-Insect Symbiosis.</title>
        <authorList>
            <person name="Wang Y."/>
            <person name="Stata M."/>
            <person name="Wang W."/>
            <person name="Stajich J.E."/>
            <person name="White M.M."/>
            <person name="Moncalvo J.M."/>
        </authorList>
    </citation>
    <scope>NUCLEOTIDE SEQUENCE [LARGE SCALE GENOMIC DNA]</scope>
    <source>
        <strain evidence="2 3">SWE-8-4</strain>
    </source>
</reference>
<protein>
    <recommendedName>
        <fullName evidence="1">Reverse transcriptase domain-containing protein</fullName>
    </recommendedName>
</protein>
<dbReference type="SUPFAM" id="SSF56672">
    <property type="entry name" value="DNA/RNA polymerases"/>
    <property type="match status" value="1"/>
</dbReference>
<name>A0A2T9Y6L4_9FUNG</name>
<evidence type="ECO:0000259" key="1">
    <source>
        <dbReference type="Pfam" id="PF00078"/>
    </source>
</evidence>
<dbReference type="Pfam" id="PF00078">
    <property type="entry name" value="RVT_1"/>
    <property type="match status" value="1"/>
</dbReference>
<evidence type="ECO:0000313" key="2">
    <source>
        <dbReference type="EMBL" id="PVU87967.1"/>
    </source>
</evidence>